<dbReference type="Proteomes" id="UP000323621">
    <property type="component" value="Unassembled WGS sequence"/>
</dbReference>
<organism evidence="2 3">
    <name type="scientific">Bizionia gelidisalsuginis</name>
    <dbReference type="NCBI Taxonomy" id="291188"/>
    <lineage>
        <taxon>Bacteria</taxon>
        <taxon>Pseudomonadati</taxon>
        <taxon>Bacteroidota</taxon>
        <taxon>Flavobacteriia</taxon>
        <taxon>Flavobacteriales</taxon>
        <taxon>Flavobacteriaceae</taxon>
        <taxon>Bizionia</taxon>
    </lineage>
</organism>
<name>A0ABY3MEK9_9FLAO</name>
<feature type="compositionally biased region" description="Basic and acidic residues" evidence="1">
    <location>
        <begin position="154"/>
        <end position="164"/>
    </location>
</feature>
<evidence type="ECO:0000313" key="2">
    <source>
        <dbReference type="EMBL" id="TYC18039.1"/>
    </source>
</evidence>
<evidence type="ECO:0000256" key="1">
    <source>
        <dbReference type="SAM" id="MobiDB-lite"/>
    </source>
</evidence>
<dbReference type="EMBL" id="VSKN01000001">
    <property type="protein sequence ID" value="TYC18039.1"/>
    <property type="molecule type" value="Genomic_DNA"/>
</dbReference>
<feature type="compositionally biased region" description="Polar residues" evidence="1">
    <location>
        <begin position="131"/>
        <end position="152"/>
    </location>
</feature>
<dbReference type="RefSeq" id="WP_148380191.1">
    <property type="nucleotide sequence ID" value="NZ_VSKN01000001.1"/>
</dbReference>
<evidence type="ECO:0000313" key="3">
    <source>
        <dbReference type="Proteomes" id="UP000323621"/>
    </source>
</evidence>
<protein>
    <submittedName>
        <fullName evidence="2">Uncharacterized protein</fullName>
    </submittedName>
</protein>
<gene>
    <name evidence="2" type="ORF">ES677_01280</name>
</gene>
<feature type="region of interest" description="Disordered" evidence="1">
    <location>
        <begin position="109"/>
        <end position="164"/>
    </location>
</feature>
<feature type="compositionally biased region" description="Polar residues" evidence="1">
    <location>
        <begin position="109"/>
        <end position="120"/>
    </location>
</feature>
<comment type="caution">
    <text evidence="2">The sequence shown here is derived from an EMBL/GenBank/DDBJ whole genome shotgun (WGS) entry which is preliminary data.</text>
</comment>
<accession>A0ABY3MEK9</accession>
<keyword evidence="3" id="KW-1185">Reference proteome</keyword>
<reference evidence="2 3" key="1">
    <citation type="submission" date="2019-08" db="EMBL/GenBank/DDBJ databases">
        <title>Genomes of Antarctic Bizionia species.</title>
        <authorList>
            <person name="Bowman J.P."/>
        </authorList>
    </citation>
    <scope>NUCLEOTIDE SEQUENCE [LARGE SCALE GENOMIC DNA]</scope>
    <source>
        <strain evidence="2 3">IC164</strain>
    </source>
</reference>
<sequence length="238" mass="27564">MNLGFIKLDRAILNWEWYEDPNVFKVIIHCLLKANFTTKKWKGYTIKKGQFVTSNDKLSNQTGLTVSQTRTALGKLKDSGYIKVNANSKFTVITVSPEFNDYLNIESESQTDNAKKTNNGDGLGREKPKCSQANSKPLASKAQTNSLPVTTTKNAKELKNVKKENKERIKREIFQLSQYPENNLKRFYEYYTEENKGGAMRFESYEFWNTEARVKKWMANERHSKTNFKAESELQTNR</sequence>
<proteinExistence type="predicted"/>